<gene>
    <name evidence="1" type="ORF">BCR35DRAFT_307924</name>
</gene>
<name>A0A1Y2EH90_9BASI</name>
<keyword evidence="2" id="KW-1185">Reference proteome</keyword>
<proteinExistence type="predicted"/>
<evidence type="ECO:0000313" key="1">
    <source>
        <dbReference type="EMBL" id="ORY70626.1"/>
    </source>
</evidence>
<sequence>MQPHRAPPPPRLQVPANALVSAHQTPTAGLTRPYDQLLCLATSLQFVKQASSSARTGLARRRCR</sequence>
<evidence type="ECO:0000313" key="2">
    <source>
        <dbReference type="Proteomes" id="UP000193467"/>
    </source>
</evidence>
<reference evidence="1 2" key="1">
    <citation type="submission" date="2016-07" db="EMBL/GenBank/DDBJ databases">
        <title>Pervasive Adenine N6-methylation of Active Genes in Fungi.</title>
        <authorList>
            <consortium name="DOE Joint Genome Institute"/>
            <person name="Mondo S.J."/>
            <person name="Dannebaum R.O."/>
            <person name="Kuo R.C."/>
            <person name="Labutti K."/>
            <person name="Haridas S."/>
            <person name="Kuo A."/>
            <person name="Salamov A."/>
            <person name="Ahrendt S.R."/>
            <person name="Lipzen A."/>
            <person name="Sullivan W."/>
            <person name="Andreopoulos W.B."/>
            <person name="Clum A."/>
            <person name="Lindquist E."/>
            <person name="Daum C."/>
            <person name="Ramamoorthy G.K."/>
            <person name="Gryganskyi A."/>
            <person name="Culley D."/>
            <person name="Magnuson J.K."/>
            <person name="James T.Y."/>
            <person name="O'Malley M.A."/>
            <person name="Stajich J.E."/>
            <person name="Spatafora J.W."/>
            <person name="Visel A."/>
            <person name="Grigoriev I.V."/>
        </authorList>
    </citation>
    <scope>NUCLEOTIDE SEQUENCE [LARGE SCALE GENOMIC DNA]</scope>
    <source>
        <strain evidence="1 2">62-1032</strain>
    </source>
</reference>
<dbReference type="AlphaFoldDB" id="A0A1Y2EH90"/>
<dbReference type="EMBL" id="MCGR01000055">
    <property type="protein sequence ID" value="ORY70626.1"/>
    <property type="molecule type" value="Genomic_DNA"/>
</dbReference>
<dbReference type="Proteomes" id="UP000193467">
    <property type="component" value="Unassembled WGS sequence"/>
</dbReference>
<dbReference type="InParanoid" id="A0A1Y2EH90"/>
<organism evidence="1 2">
    <name type="scientific">Leucosporidium creatinivorum</name>
    <dbReference type="NCBI Taxonomy" id="106004"/>
    <lineage>
        <taxon>Eukaryota</taxon>
        <taxon>Fungi</taxon>
        <taxon>Dikarya</taxon>
        <taxon>Basidiomycota</taxon>
        <taxon>Pucciniomycotina</taxon>
        <taxon>Microbotryomycetes</taxon>
        <taxon>Leucosporidiales</taxon>
        <taxon>Leucosporidium</taxon>
    </lineage>
</organism>
<protein>
    <submittedName>
        <fullName evidence="1">Uncharacterized protein</fullName>
    </submittedName>
</protein>
<comment type="caution">
    <text evidence="1">The sequence shown here is derived from an EMBL/GenBank/DDBJ whole genome shotgun (WGS) entry which is preliminary data.</text>
</comment>
<accession>A0A1Y2EH90</accession>